<keyword evidence="3" id="KW-1003">Cell membrane</keyword>
<dbReference type="InterPro" id="IPR037068">
    <property type="entry name" value="DNA_primase_core_N_sf"/>
</dbReference>
<keyword evidence="11" id="KW-1185">Reference proteome</keyword>
<gene>
    <name evidence="10" type="ORF">EV210_10911</name>
</gene>
<dbReference type="InterPro" id="IPR050445">
    <property type="entry name" value="Bact_polysacc_biosynth/exp"/>
</dbReference>
<dbReference type="InterPro" id="IPR003856">
    <property type="entry name" value="LPS_length_determ_N"/>
</dbReference>
<evidence type="ECO:0000256" key="6">
    <source>
        <dbReference type="ARBA" id="ARBA00023136"/>
    </source>
</evidence>
<keyword evidence="5 7" id="KW-1133">Transmembrane helix</keyword>
<evidence type="ECO:0000256" key="4">
    <source>
        <dbReference type="ARBA" id="ARBA00022692"/>
    </source>
</evidence>
<dbReference type="Gene3D" id="3.90.980.10">
    <property type="entry name" value="DNA primase, catalytic core, N-terminal domain"/>
    <property type="match status" value="1"/>
</dbReference>
<dbReference type="EMBL" id="SLUI01000009">
    <property type="protein sequence ID" value="TCL36062.1"/>
    <property type="molecule type" value="Genomic_DNA"/>
</dbReference>
<dbReference type="PANTHER" id="PTHR32309:SF13">
    <property type="entry name" value="FERRIC ENTEROBACTIN TRANSPORT PROTEIN FEPE"/>
    <property type="match status" value="1"/>
</dbReference>
<dbReference type="Proteomes" id="UP000295063">
    <property type="component" value="Unassembled WGS sequence"/>
</dbReference>
<evidence type="ECO:0000256" key="3">
    <source>
        <dbReference type="ARBA" id="ARBA00022475"/>
    </source>
</evidence>
<sequence length="483" mass="53812">MDEQTLDLRDMIKTIKKRRRIIGSIFFGFIAIATIISLLIPPTYEAETTLRVKQTKGLANSLLSELPMGGGNTKQLMSTYAEIIKSRTVIQEVIEKTQLGKDKVPDYDDMLKLISTQPVKDTEILKIQVRAKSREEAQNVANVLVDTFNNRMTFLVRSEQKVVREFIGQRLQESKQELDRAETILQKYKNEQKIVAPAEETKAMVDKLTTISKLAAENYVTLASAQARFGSAEQQLSKEKPGFIADSLVIQQYKTKLADLEVQLVSLSQKYTDKHPEVLATRAAIGEARTKLNIEISRVVSADAPSANPIHQGLLKSKIESEAEIAASTAQKQAIDKVITDSEKELAKLPTKEQGLGRVMRDAAVAQEIFIMLSKRHEEARISEVMQPTDVQVIDAANLPEKPISPKKLLNVVIAAILGLFVGTGAAFVLEYMNKTVRTAEDVRQYLDLPVLGSIPNFDSEFQETKQSLWSRITQSATGTRRG</sequence>
<dbReference type="OrthoDB" id="1632059at2"/>
<name>A0A4R1PXT3_9FIRM</name>
<evidence type="ECO:0000256" key="5">
    <source>
        <dbReference type="ARBA" id="ARBA00022989"/>
    </source>
</evidence>
<feature type="transmembrane region" description="Helical" evidence="7">
    <location>
        <begin position="409"/>
        <end position="430"/>
    </location>
</feature>
<evidence type="ECO:0000256" key="2">
    <source>
        <dbReference type="ARBA" id="ARBA00006683"/>
    </source>
</evidence>
<evidence type="ECO:0000256" key="7">
    <source>
        <dbReference type="SAM" id="Phobius"/>
    </source>
</evidence>
<accession>A0A4R1PXT3</accession>
<evidence type="ECO:0000313" key="11">
    <source>
        <dbReference type="Proteomes" id="UP000295063"/>
    </source>
</evidence>
<dbReference type="PANTHER" id="PTHR32309">
    <property type="entry name" value="TYROSINE-PROTEIN KINASE"/>
    <property type="match status" value="1"/>
</dbReference>
<dbReference type="RefSeq" id="WP_132081627.1">
    <property type="nucleotide sequence ID" value="NZ_SLUI01000009.1"/>
</dbReference>
<keyword evidence="6 7" id="KW-0472">Membrane</keyword>
<evidence type="ECO:0000259" key="8">
    <source>
        <dbReference type="Pfam" id="PF02706"/>
    </source>
</evidence>
<dbReference type="GO" id="GO:0004713">
    <property type="term" value="F:protein tyrosine kinase activity"/>
    <property type="evidence" value="ECO:0007669"/>
    <property type="project" value="TreeGrafter"/>
</dbReference>
<dbReference type="Pfam" id="PF13807">
    <property type="entry name" value="GNVR"/>
    <property type="match status" value="1"/>
</dbReference>
<feature type="transmembrane region" description="Helical" evidence="7">
    <location>
        <begin position="21"/>
        <end position="40"/>
    </location>
</feature>
<keyword evidence="4 7" id="KW-0812">Transmembrane</keyword>
<feature type="domain" description="Polysaccharide chain length determinant N-terminal" evidence="8">
    <location>
        <begin position="5"/>
        <end position="96"/>
    </location>
</feature>
<comment type="subcellular location">
    <subcellularLocation>
        <location evidence="1">Cell membrane</location>
        <topology evidence="1">Multi-pass membrane protein</topology>
    </subcellularLocation>
</comment>
<dbReference type="Pfam" id="PF02706">
    <property type="entry name" value="Wzz"/>
    <property type="match status" value="1"/>
</dbReference>
<dbReference type="GO" id="GO:0005886">
    <property type="term" value="C:plasma membrane"/>
    <property type="evidence" value="ECO:0007669"/>
    <property type="project" value="UniProtKB-SubCell"/>
</dbReference>
<protein>
    <submittedName>
        <fullName evidence="10">Polysaccharide chain length determinant protein (PEP-CTERM system associated)</fullName>
    </submittedName>
</protein>
<feature type="domain" description="Tyrosine-protein kinase G-rich" evidence="9">
    <location>
        <begin position="351"/>
        <end position="429"/>
    </location>
</feature>
<comment type="caution">
    <text evidence="10">The sequence shown here is derived from an EMBL/GenBank/DDBJ whole genome shotgun (WGS) entry which is preliminary data.</text>
</comment>
<comment type="similarity">
    <text evidence="2">Belongs to the CpsC/CapA family.</text>
</comment>
<evidence type="ECO:0000259" key="9">
    <source>
        <dbReference type="Pfam" id="PF13807"/>
    </source>
</evidence>
<reference evidence="10 11" key="1">
    <citation type="submission" date="2019-03" db="EMBL/GenBank/DDBJ databases">
        <title>Genomic Encyclopedia of Type Strains, Phase IV (KMG-IV): sequencing the most valuable type-strain genomes for metagenomic binning, comparative biology and taxonomic classification.</title>
        <authorList>
            <person name="Goeker M."/>
        </authorList>
    </citation>
    <scope>NUCLEOTIDE SEQUENCE [LARGE SCALE GENOMIC DNA]</scope>
    <source>
        <strain evidence="10 11">DSM 15969</strain>
    </source>
</reference>
<dbReference type="InterPro" id="IPR032807">
    <property type="entry name" value="GNVR"/>
</dbReference>
<organism evidence="10 11">
    <name type="scientific">Anaerospora hongkongensis</name>
    <dbReference type="NCBI Taxonomy" id="244830"/>
    <lineage>
        <taxon>Bacteria</taxon>
        <taxon>Bacillati</taxon>
        <taxon>Bacillota</taxon>
        <taxon>Negativicutes</taxon>
        <taxon>Selenomonadales</taxon>
        <taxon>Sporomusaceae</taxon>
        <taxon>Anaerospora</taxon>
    </lineage>
</organism>
<evidence type="ECO:0000256" key="1">
    <source>
        <dbReference type="ARBA" id="ARBA00004651"/>
    </source>
</evidence>
<evidence type="ECO:0000313" key="10">
    <source>
        <dbReference type="EMBL" id="TCL36062.1"/>
    </source>
</evidence>
<dbReference type="AlphaFoldDB" id="A0A4R1PXT3"/>
<proteinExistence type="inferred from homology"/>